<evidence type="ECO:0000313" key="3">
    <source>
        <dbReference type="Proteomes" id="UP000746595"/>
    </source>
</evidence>
<gene>
    <name evidence="2" type="ORF">HED64_01595</name>
</gene>
<dbReference type="Proteomes" id="UP000746595">
    <property type="component" value="Unassembled WGS sequence"/>
</dbReference>
<dbReference type="RefSeq" id="WP_168150362.1">
    <property type="nucleotide sequence ID" value="NZ_JAAWVT010000001.1"/>
</dbReference>
<comment type="caution">
    <text evidence="2">The sequence shown here is derived from an EMBL/GenBank/DDBJ whole genome shotgun (WGS) entry which is preliminary data.</text>
</comment>
<feature type="transmembrane region" description="Helical" evidence="1">
    <location>
        <begin position="6"/>
        <end position="25"/>
    </location>
</feature>
<proteinExistence type="predicted"/>
<dbReference type="EMBL" id="JAAWVT010000001">
    <property type="protein sequence ID" value="NKG19399.1"/>
    <property type="molecule type" value="Genomic_DNA"/>
</dbReference>
<evidence type="ECO:0000256" key="1">
    <source>
        <dbReference type="SAM" id="Phobius"/>
    </source>
</evidence>
<feature type="transmembrane region" description="Helical" evidence="1">
    <location>
        <begin position="91"/>
        <end position="112"/>
    </location>
</feature>
<protein>
    <recommendedName>
        <fullName evidence="4">DUF2975 domain-containing protein</fullName>
    </recommendedName>
</protein>
<sequence length="131" mass="13834">MNTEQLTLLITTLIMVVIMAAMIWMMKAVASGAIKPNPWVGLRTTALMHCETCWLLGHHAAASKSIWGFASAAVVMAVAGIATVAVELSEVVLAIGLILGMVIMVTGLILGLRDANRAVAKIHAGERIITD</sequence>
<accession>A0ABX1G030</accession>
<evidence type="ECO:0000313" key="2">
    <source>
        <dbReference type="EMBL" id="NKG19399.1"/>
    </source>
</evidence>
<evidence type="ECO:0008006" key="4">
    <source>
        <dbReference type="Google" id="ProtNLM"/>
    </source>
</evidence>
<keyword evidence="1" id="KW-0812">Transmembrane</keyword>
<keyword evidence="1" id="KW-1133">Transmembrane helix</keyword>
<organism evidence="2 3">
    <name type="scientific">Paeniglutamicibacter terrestris</name>
    <dbReference type="NCBI Taxonomy" id="2723403"/>
    <lineage>
        <taxon>Bacteria</taxon>
        <taxon>Bacillati</taxon>
        <taxon>Actinomycetota</taxon>
        <taxon>Actinomycetes</taxon>
        <taxon>Micrococcales</taxon>
        <taxon>Micrococcaceae</taxon>
        <taxon>Paeniglutamicibacter</taxon>
    </lineage>
</organism>
<keyword evidence="3" id="KW-1185">Reference proteome</keyword>
<feature type="transmembrane region" description="Helical" evidence="1">
    <location>
        <begin position="66"/>
        <end position="85"/>
    </location>
</feature>
<name>A0ABX1G030_9MICC</name>
<reference evidence="2 3" key="1">
    <citation type="submission" date="2020-04" db="EMBL/GenBank/DDBJ databases">
        <title>Paeniglutamicibacter sp. ANT13_2, a novel actinomycete isolated from sediment in Antarctica.</title>
        <authorList>
            <person name="Sakdapetsiri C."/>
            <person name="Pinyakong O."/>
        </authorList>
    </citation>
    <scope>NUCLEOTIDE SEQUENCE [LARGE SCALE GENOMIC DNA]</scope>
    <source>
        <strain evidence="2 3">ANT13_2</strain>
    </source>
</reference>
<keyword evidence="1" id="KW-0472">Membrane</keyword>